<feature type="signal peptide" evidence="2">
    <location>
        <begin position="1"/>
        <end position="25"/>
    </location>
</feature>
<keyword evidence="5" id="KW-1185">Reference proteome</keyword>
<name>A0A3N5AWR0_9THEO</name>
<reference evidence="4 5" key="1">
    <citation type="submission" date="2018-11" db="EMBL/GenBank/DDBJ databases">
        <title>Genomic Encyclopedia of Type Strains, Phase IV (KMG-IV): sequencing the most valuable type-strain genomes for metagenomic binning, comparative biology and taxonomic classification.</title>
        <authorList>
            <person name="Goeker M."/>
        </authorList>
    </citation>
    <scope>NUCLEOTIDE SEQUENCE [LARGE SCALE GENOMIC DNA]</scope>
    <source>
        <strain evidence="4 5">DSM 102936</strain>
    </source>
</reference>
<dbReference type="AlphaFoldDB" id="A0A3N5AWR0"/>
<evidence type="ECO:0000313" key="5">
    <source>
        <dbReference type="Proteomes" id="UP000282654"/>
    </source>
</evidence>
<dbReference type="Proteomes" id="UP000282654">
    <property type="component" value="Unassembled WGS sequence"/>
</dbReference>
<feature type="chain" id="PRO_5018275300" evidence="2">
    <location>
        <begin position="26"/>
        <end position="448"/>
    </location>
</feature>
<accession>A0A3N5AWR0</accession>
<dbReference type="Pfam" id="PF00395">
    <property type="entry name" value="SLH"/>
    <property type="match status" value="1"/>
</dbReference>
<proteinExistence type="predicted"/>
<gene>
    <name evidence="4" type="ORF">EDD75_0130</name>
</gene>
<evidence type="ECO:0000313" key="4">
    <source>
        <dbReference type="EMBL" id="RPF49323.1"/>
    </source>
</evidence>
<keyword evidence="1" id="KW-0677">Repeat</keyword>
<evidence type="ECO:0000256" key="1">
    <source>
        <dbReference type="ARBA" id="ARBA00022737"/>
    </source>
</evidence>
<dbReference type="Gene3D" id="2.50.20.20">
    <property type="match status" value="1"/>
</dbReference>
<dbReference type="OrthoDB" id="1957331at2"/>
<keyword evidence="2" id="KW-0732">Signal</keyword>
<dbReference type="RefSeq" id="WP_123926546.1">
    <property type="nucleotide sequence ID" value="NZ_RKRE01000001.1"/>
</dbReference>
<dbReference type="PROSITE" id="PS51272">
    <property type="entry name" value="SLH"/>
    <property type="match status" value="1"/>
</dbReference>
<evidence type="ECO:0000259" key="3">
    <source>
        <dbReference type="PROSITE" id="PS51272"/>
    </source>
</evidence>
<dbReference type="EMBL" id="RKRE01000001">
    <property type="protein sequence ID" value="RPF49323.1"/>
    <property type="molecule type" value="Genomic_DNA"/>
</dbReference>
<organism evidence="4 5">
    <name type="scientific">Thermodesulfitimonas autotrophica</name>
    <dbReference type="NCBI Taxonomy" id="1894989"/>
    <lineage>
        <taxon>Bacteria</taxon>
        <taxon>Bacillati</taxon>
        <taxon>Bacillota</taxon>
        <taxon>Clostridia</taxon>
        <taxon>Thermoanaerobacterales</taxon>
        <taxon>Thermoanaerobacteraceae</taxon>
        <taxon>Thermodesulfitimonas</taxon>
    </lineage>
</organism>
<evidence type="ECO:0000256" key="2">
    <source>
        <dbReference type="SAM" id="SignalP"/>
    </source>
</evidence>
<dbReference type="InterPro" id="IPR001119">
    <property type="entry name" value="SLH_dom"/>
</dbReference>
<comment type="caution">
    <text evidence="4">The sequence shown here is derived from an EMBL/GenBank/DDBJ whole genome shotgun (WGS) entry which is preliminary data.</text>
</comment>
<protein>
    <submittedName>
        <fullName evidence="4">S-layer family protein</fullName>
    </submittedName>
</protein>
<sequence length="448" mass="47637">MVRRVSVALLPLLLAIFLWVPAALAAGPVSADDLLSVLPQPPAEGQLATRADFAAMLVEAAAIPQSQVKGEVAQDVAPDAWYAGAVATLKEKGIMSGYPGGTLQPERPVTRTEAVVLVARTFGLFTTISAPEAGPLPQGHWAGSLYNWMYSQGIAPAAAAPEERLTVAEAAAFLSRVFGSDPEASAIVEKSAAAMAKVTAFRGKTTMDIATRLRPGVNLEVGSAHIEATTTFQAPGNIASTSRLDTVIEGKPVSLSSDFYVVDGNVYFGLTDLQTGKKVWQRFPQEFGQAFTEAMANTRNQVLPPELRPYLHYQLLGTTKVGNREVYEIGAYGRVDDPALFLKALGKGGEGLQKMMPTADFFPAISYWGRLYIGKEDLLLYGGDLKTVAVYKETMGGQPNPLEAIETVMHLTDYAYGGGITVVLPPEAANAPEVTLPPAGEGNAPEQK</sequence>
<feature type="domain" description="SLH" evidence="3">
    <location>
        <begin position="69"/>
        <end position="132"/>
    </location>
</feature>